<feature type="domain" description="Metallo-beta-lactamase" evidence="6">
    <location>
        <begin position="42"/>
        <end position="229"/>
    </location>
</feature>
<dbReference type="Pfam" id="PF00753">
    <property type="entry name" value="Lactamase_B"/>
    <property type="match status" value="1"/>
</dbReference>
<feature type="signal peptide" evidence="5">
    <location>
        <begin position="1"/>
        <end position="22"/>
    </location>
</feature>
<name>A0A975DLQ1_9GAMM</name>
<dbReference type="PANTHER" id="PTHR46233">
    <property type="entry name" value="HYDROXYACYLGLUTATHIONE HYDROLASE GLOC"/>
    <property type="match status" value="1"/>
</dbReference>
<keyword evidence="8" id="KW-1185">Reference proteome</keyword>
<keyword evidence="3" id="KW-0378">Hydrolase</keyword>
<evidence type="ECO:0000313" key="7">
    <source>
        <dbReference type="EMBL" id="QTH72726.1"/>
    </source>
</evidence>
<feature type="chain" id="PRO_5037156380" evidence="5">
    <location>
        <begin position="23"/>
        <end position="330"/>
    </location>
</feature>
<dbReference type="SUPFAM" id="SSF56281">
    <property type="entry name" value="Metallo-hydrolase/oxidoreductase"/>
    <property type="match status" value="1"/>
</dbReference>
<dbReference type="Gene3D" id="3.60.15.10">
    <property type="entry name" value="Ribonuclease Z/Hydroxyacylglutathione hydrolase-like"/>
    <property type="match status" value="1"/>
</dbReference>
<evidence type="ECO:0000256" key="5">
    <source>
        <dbReference type="SAM" id="SignalP"/>
    </source>
</evidence>
<evidence type="ECO:0000256" key="4">
    <source>
        <dbReference type="ARBA" id="ARBA00022833"/>
    </source>
</evidence>
<accession>A0A975DLQ1</accession>
<evidence type="ECO:0000256" key="2">
    <source>
        <dbReference type="ARBA" id="ARBA00022723"/>
    </source>
</evidence>
<dbReference type="InterPro" id="IPR001279">
    <property type="entry name" value="Metallo-B-lactamas"/>
</dbReference>
<sequence>MSKSFTFSLSFRKMLLSICVFAAWQCHAAASFRFTASAPAYEANAYLLESKEGWVLVDALMLRDDLAPIIATIKNSKKPLNGVLITHPHVDHFAGIAWLQAEFPKLSVYMTKASEKAMYEVHKDALASGWINVFGDQYPKTLTPNVVVINDGQTLNVDGLIFKAHALGAGEAAEHIAYERVDTRQLFTGDALVSSYVVYVGEGRSKALLALYDKMETLVAADYRVYPGHGGVQPISQVVADNRKQVMTMRNIAMQYVQQSTEQLKTKRFTADDIRHVGGFLSQRNSVVILATECPFKCLSQDIMCEDCWRKSRMNLTKINKGHLALYLFE</sequence>
<dbReference type="GO" id="GO:0046872">
    <property type="term" value="F:metal ion binding"/>
    <property type="evidence" value="ECO:0007669"/>
    <property type="project" value="UniProtKB-KW"/>
</dbReference>
<organism evidence="7 8">
    <name type="scientific">Pseudoalteromonas xiamenensis</name>
    <dbReference type="NCBI Taxonomy" id="882626"/>
    <lineage>
        <taxon>Bacteria</taxon>
        <taxon>Pseudomonadati</taxon>
        <taxon>Pseudomonadota</taxon>
        <taxon>Gammaproteobacteria</taxon>
        <taxon>Alteromonadales</taxon>
        <taxon>Pseudoalteromonadaceae</taxon>
        <taxon>Pseudoalteromonas</taxon>
    </lineage>
</organism>
<evidence type="ECO:0000256" key="1">
    <source>
        <dbReference type="ARBA" id="ARBA00001947"/>
    </source>
</evidence>
<dbReference type="RefSeq" id="WP_208844349.1">
    <property type="nucleotide sequence ID" value="NZ_CP072133.1"/>
</dbReference>
<dbReference type="AlphaFoldDB" id="A0A975DLQ1"/>
<dbReference type="EMBL" id="CP072133">
    <property type="protein sequence ID" value="QTH72726.1"/>
    <property type="molecule type" value="Genomic_DNA"/>
</dbReference>
<dbReference type="CDD" id="cd06262">
    <property type="entry name" value="metallo-hydrolase-like_MBL-fold"/>
    <property type="match status" value="1"/>
</dbReference>
<keyword evidence="4" id="KW-0862">Zinc</keyword>
<dbReference type="SMART" id="SM00849">
    <property type="entry name" value="Lactamase_B"/>
    <property type="match status" value="1"/>
</dbReference>
<evidence type="ECO:0000313" key="8">
    <source>
        <dbReference type="Proteomes" id="UP000664904"/>
    </source>
</evidence>
<reference evidence="7" key="1">
    <citation type="submission" date="2021-03" db="EMBL/GenBank/DDBJ databases">
        <title>Complete Genome of Pseudoalteromonas xiamenensis STKMTI.2, a new potential marine bacterium producing anti-Vibrio compounds.</title>
        <authorList>
            <person name="Handayani D.P."/>
            <person name="Isnansetyo A."/>
            <person name="Istiqomah I."/>
            <person name="Jumina J."/>
        </authorList>
    </citation>
    <scope>NUCLEOTIDE SEQUENCE</scope>
    <source>
        <strain evidence="7">STKMTI.2</strain>
    </source>
</reference>
<dbReference type="Proteomes" id="UP000664904">
    <property type="component" value="Chromosome"/>
</dbReference>
<dbReference type="KEGG" id="pxi:J5O05_08125"/>
<dbReference type="InterPro" id="IPR036866">
    <property type="entry name" value="RibonucZ/Hydroxyglut_hydro"/>
</dbReference>
<evidence type="ECO:0000259" key="6">
    <source>
        <dbReference type="SMART" id="SM00849"/>
    </source>
</evidence>
<gene>
    <name evidence="7" type="ORF">J5O05_08125</name>
</gene>
<comment type="cofactor">
    <cofactor evidence="1">
        <name>Zn(2+)</name>
        <dbReference type="ChEBI" id="CHEBI:29105"/>
    </cofactor>
</comment>
<dbReference type="InterPro" id="IPR051453">
    <property type="entry name" value="MBL_Glyoxalase_II"/>
</dbReference>
<keyword evidence="5" id="KW-0732">Signal</keyword>
<dbReference type="GO" id="GO:0016787">
    <property type="term" value="F:hydrolase activity"/>
    <property type="evidence" value="ECO:0007669"/>
    <property type="project" value="UniProtKB-KW"/>
</dbReference>
<evidence type="ECO:0000256" key="3">
    <source>
        <dbReference type="ARBA" id="ARBA00022801"/>
    </source>
</evidence>
<proteinExistence type="predicted"/>
<protein>
    <submittedName>
        <fullName evidence="7">MBL fold metallo-hydrolase</fullName>
    </submittedName>
</protein>
<dbReference type="PANTHER" id="PTHR46233:SF3">
    <property type="entry name" value="HYDROXYACYLGLUTATHIONE HYDROLASE GLOC"/>
    <property type="match status" value="1"/>
</dbReference>
<keyword evidence="2" id="KW-0479">Metal-binding</keyword>